<evidence type="ECO:0000259" key="1">
    <source>
        <dbReference type="Pfam" id="PF25210"/>
    </source>
</evidence>
<dbReference type="PANTHER" id="PTHR24414">
    <property type="entry name" value="F-BOX/KELCH-REPEAT PROTEIN SKIP4"/>
    <property type="match status" value="1"/>
</dbReference>
<dbReference type="InterPro" id="IPR015915">
    <property type="entry name" value="Kelch-typ_b-propeller"/>
</dbReference>
<dbReference type="SUPFAM" id="SSF117281">
    <property type="entry name" value="Kelch motif"/>
    <property type="match status" value="1"/>
</dbReference>
<feature type="domain" description="FKB95-like N-terminal Kelch" evidence="1">
    <location>
        <begin position="4"/>
        <end position="186"/>
    </location>
</feature>
<reference evidence="2 3" key="1">
    <citation type="submission" date="2022-03" db="EMBL/GenBank/DDBJ databases">
        <authorList>
            <person name="Nunn A."/>
            <person name="Chopra R."/>
            <person name="Nunn A."/>
            <person name="Contreras Garrido A."/>
        </authorList>
    </citation>
    <scope>NUCLEOTIDE SEQUENCE [LARGE SCALE GENOMIC DNA]</scope>
</reference>
<dbReference type="PANTHER" id="PTHR24414:SF23">
    <property type="entry name" value="F-BOX_KELCH-REPEAT PROTEIN SKIP6"/>
    <property type="match status" value="1"/>
</dbReference>
<name>A0AAU9SN62_THLAR</name>
<sequence length="319" mass="37081">MDPYGLYVAVGSKIYVVGGEFYDGTERTWKASSIDCRSHTVQHIGIHKRRKFPTVGDIIDGKIYVIHSEGVMVLDTETQKWDPSMKKPDVELGKTYIDGSVVMGDKIYMRNYDNSFVYESKENKWESDQMLNSEEWRGACVVDDVIYYYNSYMKGLRAYDPKQRCWREVKGLEEFSNKMAGSWRSKAGSYAYDPKQRYWRVVKGLEELLSKTTGSSGSRTVRYGGKLALFFHKTPLREIWCAEIALERRQEGEIWGKVQWCNGVMFCLIMVMGDFVQMFSCYDLRKKLSFVEITFSTFRSLFFPISYRSDFGVGSLFDF</sequence>
<dbReference type="InterPro" id="IPR057499">
    <property type="entry name" value="Kelch_FKB95"/>
</dbReference>
<accession>A0AAU9SN62</accession>
<dbReference type="Proteomes" id="UP000836841">
    <property type="component" value="Chromosome 6"/>
</dbReference>
<proteinExistence type="predicted"/>
<organism evidence="2 3">
    <name type="scientific">Thlaspi arvense</name>
    <name type="common">Field penny-cress</name>
    <dbReference type="NCBI Taxonomy" id="13288"/>
    <lineage>
        <taxon>Eukaryota</taxon>
        <taxon>Viridiplantae</taxon>
        <taxon>Streptophyta</taxon>
        <taxon>Embryophyta</taxon>
        <taxon>Tracheophyta</taxon>
        <taxon>Spermatophyta</taxon>
        <taxon>Magnoliopsida</taxon>
        <taxon>eudicotyledons</taxon>
        <taxon>Gunneridae</taxon>
        <taxon>Pentapetalae</taxon>
        <taxon>rosids</taxon>
        <taxon>malvids</taxon>
        <taxon>Brassicales</taxon>
        <taxon>Brassicaceae</taxon>
        <taxon>Thlaspideae</taxon>
        <taxon>Thlaspi</taxon>
    </lineage>
</organism>
<dbReference type="EMBL" id="OU466862">
    <property type="protein sequence ID" value="CAH2071115.1"/>
    <property type="molecule type" value="Genomic_DNA"/>
</dbReference>
<keyword evidence="3" id="KW-1185">Reference proteome</keyword>
<evidence type="ECO:0000313" key="3">
    <source>
        <dbReference type="Proteomes" id="UP000836841"/>
    </source>
</evidence>
<dbReference type="Gene3D" id="2.120.10.80">
    <property type="entry name" value="Kelch-type beta propeller"/>
    <property type="match status" value="1"/>
</dbReference>
<protein>
    <recommendedName>
        <fullName evidence="1">FKB95-like N-terminal Kelch domain-containing protein</fullName>
    </recommendedName>
</protein>
<dbReference type="AlphaFoldDB" id="A0AAU9SN62"/>
<gene>
    <name evidence="2" type="ORF">TAV2_LOCUS21922</name>
</gene>
<dbReference type="Pfam" id="PF25210">
    <property type="entry name" value="Kelch_FKB95"/>
    <property type="match status" value="2"/>
</dbReference>
<feature type="domain" description="FKB95-like N-terminal Kelch" evidence="1">
    <location>
        <begin position="189"/>
        <end position="264"/>
    </location>
</feature>
<evidence type="ECO:0000313" key="2">
    <source>
        <dbReference type="EMBL" id="CAH2071115.1"/>
    </source>
</evidence>
<dbReference type="InterPro" id="IPR050354">
    <property type="entry name" value="F-box/kelch-repeat_ARATH"/>
</dbReference>